<evidence type="ECO:0000256" key="6">
    <source>
        <dbReference type="ARBA" id="ARBA00022692"/>
    </source>
</evidence>
<evidence type="ECO:0000256" key="3">
    <source>
        <dbReference type="ARBA" id="ARBA00017876"/>
    </source>
</evidence>
<comment type="caution">
    <text evidence="11">Lacks conserved residue(s) required for the propagation of feature annotation.</text>
</comment>
<keyword evidence="9 11" id="KW-0811">Translocation</keyword>
<protein>
    <recommendedName>
        <fullName evidence="3 11">Protein-export membrane protein SecG</fullName>
    </recommendedName>
</protein>
<proteinExistence type="inferred from homology"/>
<name>A0A1H9I3B9_9GAMM</name>
<evidence type="ECO:0000313" key="14">
    <source>
        <dbReference type="Proteomes" id="UP000199233"/>
    </source>
</evidence>
<dbReference type="Proteomes" id="UP000199233">
    <property type="component" value="Unassembled WGS sequence"/>
</dbReference>
<evidence type="ECO:0000313" key="13">
    <source>
        <dbReference type="EMBL" id="SEQ68992.1"/>
    </source>
</evidence>
<dbReference type="InterPro" id="IPR004692">
    <property type="entry name" value="SecG"/>
</dbReference>
<sequence length="127" mass="12506">MYTILVIVEVLVAVGLVGLILLQHGKGADAGAAFGSGASGTVFGARGSANFLSRATGALATVFFIVSLALAYLVHGQRDASEGSVVDRLQQAPAAQTAAPAPAAATAPTPESAPAAGEQPKAPVVPE</sequence>
<reference evidence="14" key="1">
    <citation type="submission" date="2016-10" db="EMBL/GenBank/DDBJ databases">
        <authorList>
            <person name="Varghese N."/>
            <person name="Submissions S."/>
        </authorList>
    </citation>
    <scope>NUCLEOTIDE SEQUENCE [LARGE SCALE GENOMIC DNA]</scope>
    <source>
        <strain evidence="14">DSM 25927</strain>
    </source>
</reference>
<evidence type="ECO:0000256" key="9">
    <source>
        <dbReference type="ARBA" id="ARBA00023010"/>
    </source>
</evidence>
<evidence type="ECO:0000256" key="2">
    <source>
        <dbReference type="ARBA" id="ARBA00008445"/>
    </source>
</evidence>
<evidence type="ECO:0000256" key="10">
    <source>
        <dbReference type="ARBA" id="ARBA00023136"/>
    </source>
</evidence>
<dbReference type="PRINTS" id="PR01651">
    <property type="entry name" value="SECGEXPORT"/>
</dbReference>
<keyword evidence="10 11" id="KW-0472">Membrane</keyword>
<keyword evidence="14" id="KW-1185">Reference proteome</keyword>
<keyword evidence="5 11" id="KW-1003">Cell membrane</keyword>
<feature type="transmembrane region" description="Helical" evidence="11">
    <location>
        <begin position="51"/>
        <end position="74"/>
    </location>
</feature>
<dbReference type="EMBL" id="FOFS01000009">
    <property type="protein sequence ID" value="SEQ68992.1"/>
    <property type="molecule type" value="Genomic_DNA"/>
</dbReference>
<dbReference type="NCBIfam" id="TIGR00810">
    <property type="entry name" value="secG"/>
    <property type="match status" value="1"/>
</dbReference>
<dbReference type="GO" id="GO:0065002">
    <property type="term" value="P:intracellular protein transmembrane transport"/>
    <property type="evidence" value="ECO:0007669"/>
    <property type="project" value="TreeGrafter"/>
</dbReference>
<dbReference type="GO" id="GO:0005886">
    <property type="term" value="C:plasma membrane"/>
    <property type="evidence" value="ECO:0007669"/>
    <property type="project" value="UniProtKB-SubCell"/>
</dbReference>
<keyword evidence="8 11" id="KW-1133">Transmembrane helix</keyword>
<dbReference type="PANTHER" id="PTHR34182">
    <property type="entry name" value="PROTEIN-EXPORT MEMBRANE PROTEIN SECG"/>
    <property type="match status" value="1"/>
</dbReference>
<evidence type="ECO:0000256" key="7">
    <source>
        <dbReference type="ARBA" id="ARBA00022927"/>
    </source>
</evidence>
<gene>
    <name evidence="13" type="ORF">SAMN04488038_109157</name>
</gene>
<dbReference type="AlphaFoldDB" id="A0A1H9I3B9"/>
<evidence type="ECO:0000256" key="11">
    <source>
        <dbReference type="RuleBase" id="RU365087"/>
    </source>
</evidence>
<comment type="subcellular location">
    <subcellularLocation>
        <location evidence="1 11">Cell membrane</location>
        <topology evidence="1 11">Multi-pass membrane protein</topology>
    </subcellularLocation>
</comment>
<accession>A0A1H9I3B9</accession>
<organism evidence="13 14">
    <name type="scientific">Solimonas aquatica</name>
    <dbReference type="NCBI Taxonomy" id="489703"/>
    <lineage>
        <taxon>Bacteria</taxon>
        <taxon>Pseudomonadati</taxon>
        <taxon>Pseudomonadota</taxon>
        <taxon>Gammaproteobacteria</taxon>
        <taxon>Nevskiales</taxon>
        <taxon>Nevskiaceae</taxon>
        <taxon>Solimonas</taxon>
    </lineage>
</organism>
<evidence type="ECO:0000256" key="4">
    <source>
        <dbReference type="ARBA" id="ARBA00022448"/>
    </source>
</evidence>
<feature type="region of interest" description="Disordered" evidence="12">
    <location>
        <begin position="85"/>
        <end position="127"/>
    </location>
</feature>
<evidence type="ECO:0000256" key="8">
    <source>
        <dbReference type="ARBA" id="ARBA00022989"/>
    </source>
</evidence>
<dbReference type="PANTHER" id="PTHR34182:SF1">
    <property type="entry name" value="PROTEIN-EXPORT MEMBRANE PROTEIN SECG"/>
    <property type="match status" value="1"/>
</dbReference>
<feature type="compositionally biased region" description="Low complexity" evidence="12">
    <location>
        <begin position="90"/>
        <end position="116"/>
    </location>
</feature>
<evidence type="ECO:0000256" key="5">
    <source>
        <dbReference type="ARBA" id="ARBA00022475"/>
    </source>
</evidence>
<dbReference type="Pfam" id="PF03840">
    <property type="entry name" value="SecG"/>
    <property type="match status" value="1"/>
</dbReference>
<keyword evidence="4 11" id="KW-0813">Transport</keyword>
<evidence type="ECO:0000256" key="1">
    <source>
        <dbReference type="ARBA" id="ARBA00004651"/>
    </source>
</evidence>
<dbReference type="GO" id="GO:0015450">
    <property type="term" value="F:protein-transporting ATPase activity"/>
    <property type="evidence" value="ECO:0007669"/>
    <property type="project" value="UniProtKB-UniRule"/>
</dbReference>
<comment type="function">
    <text evidence="11">Involved in protein export. Participates in an early event of protein translocation.</text>
</comment>
<keyword evidence="6 11" id="KW-0812">Transmembrane</keyword>
<dbReference type="STRING" id="489703.SAMN04488038_109157"/>
<dbReference type="GO" id="GO:0043952">
    <property type="term" value="P:protein transport by the Sec complex"/>
    <property type="evidence" value="ECO:0007669"/>
    <property type="project" value="TreeGrafter"/>
</dbReference>
<evidence type="ECO:0000256" key="12">
    <source>
        <dbReference type="SAM" id="MobiDB-lite"/>
    </source>
</evidence>
<dbReference type="GO" id="GO:0009306">
    <property type="term" value="P:protein secretion"/>
    <property type="evidence" value="ECO:0007669"/>
    <property type="project" value="UniProtKB-UniRule"/>
</dbReference>
<dbReference type="RefSeq" id="WP_177188976.1">
    <property type="nucleotide sequence ID" value="NZ_FOFS01000009.1"/>
</dbReference>
<comment type="similarity">
    <text evidence="2 11">Belongs to the SecG family.</text>
</comment>
<keyword evidence="7 11" id="KW-0653">Protein transport</keyword>